<dbReference type="Gene3D" id="3.60.15.10">
    <property type="entry name" value="Ribonuclease Z/Hydroxyacylglutathione hydrolase-like"/>
    <property type="match status" value="1"/>
</dbReference>
<evidence type="ECO:0000313" key="1">
    <source>
        <dbReference type="EMBL" id="MBE1606601.1"/>
    </source>
</evidence>
<keyword evidence="2" id="KW-1185">Reference proteome</keyword>
<evidence type="ECO:0008006" key="3">
    <source>
        <dbReference type="Google" id="ProtNLM"/>
    </source>
</evidence>
<gene>
    <name evidence="1" type="ORF">HEB94_003449</name>
</gene>
<dbReference type="AlphaFoldDB" id="A0A927RIW2"/>
<sequence length="61" mass="6596">MRVHHLNCGTMRPLGGRLIDGRGGFLHRAELVCHCLLVETGDELVLVDTGMGSPSVERPGE</sequence>
<dbReference type="EMBL" id="JADBEM010000001">
    <property type="protein sequence ID" value="MBE1606601.1"/>
    <property type="molecule type" value="Genomic_DNA"/>
</dbReference>
<dbReference type="SUPFAM" id="SSF56281">
    <property type="entry name" value="Metallo-hydrolase/oxidoreductase"/>
    <property type="match status" value="1"/>
</dbReference>
<name>A0A927RIW2_9ACTN</name>
<dbReference type="Proteomes" id="UP000638648">
    <property type="component" value="Unassembled WGS sequence"/>
</dbReference>
<reference evidence="1" key="1">
    <citation type="submission" date="2020-10" db="EMBL/GenBank/DDBJ databases">
        <title>Sequencing the genomes of 1000 actinobacteria strains.</title>
        <authorList>
            <person name="Klenk H.-P."/>
        </authorList>
    </citation>
    <scope>NUCLEOTIDE SEQUENCE</scope>
    <source>
        <strain evidence="1">DSM 45354</strain>
    </source>
</reference>
<proteinExistence type="predicted"/>
<dbReference type="InterPro" id="IPR036866">
    <property type="entry name" value="RibonucZ/Hydroxyglut_hydro"/>
</dbReference>
<accession>A0A927RIW2</accession>
<comment type="caution">
    <text evidence="1">The sequence shown here is derived from an EMBL/GenBank/DDBJ whole genome shotgun (WGS) entry which is preliminary data.</text>
</comment>
<evidence type="ECO:0000313" key="2">
    <source>
        <dbReference type="Proteomes" id="UP000638648"/>
    </source>
</evidence>
<protein>
    <recommendedName>
        <fullName evidence="3">MBL fold metallo-hydrolase</fullName>
    </recommendedName>
</protein>
<dbReference type="RefSeq" id="WP_238361544.1">
    <property type="nucleotide sequence ID" value="NZ_BAABJL010000242.1"/>
</dbReference>
<organism evidence="1 2">
    <name type="scientific">Actinopolymorpha pittospori</name>
    <dbReference type="NCBI Taxonomy" id="648752"/>
    <lineage>
        <taxon>Bacteria</taxon>
        <taxon>Bacillati</taxon>
        <taxon>Actinomycetota</taxon>
        <taxon>Actinomycetes</taxon>
        <taxon>Propionibacteriales</taxon>
        <taxon>Actinopolymorphaceae</taxon>
        <taxon>Actinopolymorpha</taxon>
    </lineage>
</organism>